<sequence>MILGFCFGINDQALRFYKNLAPVTSYVP</sequence>
<gene>
    <name evidence="1" type="ORF">KH389_13055</name>
</gene>
<name>A0ABX8DZ79_9PSED</name>
<dbReference type="InterPro" id="IPR028897">
    <property type="entry name" value="Tox-HDC_dom"/>
</dbReference>
<evidence type="ECO:0000313" key="2">
    <source>
        <dbReference type="Proteomes" id="UP000678154"/>
    </source>
</evidence>
<accession>A0ABX8DZ79</accession>
<dbReference type="RefSeq" id="WP_081315094.1">
    <property type="nucleotide sequence ID" value="NZ_CP074676.1"/>
</dbReference>
<dbReference type="GeneID" id="99615722"/>
<reference evidence="1 2" key="1">
    <citation type="journal article" date="2016" name="J. Hazard. Mater.">
        <title>A newly isolated Pseudomonas putida S-1 strain for batch-mode-propanethiol degradation and continuous treatment of propanethiol-containing waste gas.</title>
        <authorList>
            <person name="Chen D.Z."/>
            <person name="Sun Y.M."/>
            <person name="Han L.M."/>
            <person name="Chen J."/>
            <person name="Ye J.X."/>
            <person name="Chen J.M."/>
        </authorList>
    </citation>
    <scope>NUCLEOTIDE SEQUENCE [LARGE SCALE GENOMIC DNA]</scope>
    <source>
        <strain evidence="1 2">S-1</strain>
    </source>
</reference>
<keyword evidence="2" id="KW-1185">Reference proteome</keyword>
<dbReference type="EMBL" id="CP074676">
    <property type="protein sequence ID" value="QVL21626.1"/>
    <property type="molecule type" value="Genomic_DNA"/>
</dbReference>
<evidence type="ECO:0000313" key="1">
    <source>
        <dbReference type="EMBL" id="QVL21626.1"/>
    </source>
</evidence>
<proteinExistence type="predicted"/>
<organism evidence="1 2">
    <name type="scientific">Pseudomonas qingdaonensis</name>
    <dbReference type="NCBI Taxonomy" id="2056231"/>
    <lineage>
        <taxon>Bacteria</taxon>
        <taxon>Pseudomonadati</taxon>
        <taxon>Pseudomonadota</taxon>
        <taxon>Gammaproteobacteria</taxon>
        <taxon>Pseudomonadales</taxon>
        <taxon>Pseudomonadaceae</taxon>
        <taxon>Pseudomonas</taxon>
    </lineage>
</organism>
<dbReference type="Pfam" id="PF15656">
    <property type="entry name" value="Tox-HDC"/>
    <property type="match status" value="1"/>
</dbReference>
<protein>
    <submittedName>
        <fullName evidence="1">Uncharacterized protein</fullName>
    </submittedName>
</protein>
<dbReference type="Proteomes" id="UP000678154">
    <property type="component" value="Chromosome"/>
</dbReference>